<comment type="caution">
    <text evidence="2">The sequence shown here is derived from an EMBL/GenBank/DDBJ whole genome shotgun (WGS) entry which is preliminary data.</text>
</comment>
<protein>
    <submittedName>
        <fullName evidence="2">Uncharacterized protein</fullName>
    </submittedName>
</protein>
<gene>
    <name evidence="2" type="ORF">GCM10011487_62720</name>
</gene>
<accession>A0A829YN62</accession>
<dbReference type="EMBL" id="BLJN01000008">
    <property type="protein sequence ID" value="GFE84272.1"/>
    <property type="molecule type" value="Genomic_DNA"/>
</dbReference>
<dbReference type="Proteomes" id="UP000445000">
    <property type="component" value="Unassembled WGS sequence"/>
</dbReference>
<dbReference type="RefSeq" id="WP_161815866.1">
    <property type="nucleotide sequence ID" value="NZ_BLJN01000008.1"/>
</dbReference>
<evidence type="ECO:0000256" key="1">
    <source>
        <dbReference type="SAM" id="MobiDB-lite"/>
    </source>
</evidence>
<organism evidence="2 3">
    <name type="scientific">Steroidobacter agaridevorans</name>
    <dbReference type="NCBI Taxonomy" id="2695856"/>
    <lineage>
        <taxon>Bacteria</taxon>
        <taxon>Pseudomonadati</taxon>
        <taxon>Pseudomonadota</taxon>
        <taxon>Gammaproteobacteria</taxon>
        <taxon>Steroidobacterales</taxon>
        <taxon>Steroidobacteraceae</taxon>
        <taxon>Steroidobacter</taxon>
    </lineage>
</organism>
<feature type="compositionally biased region" description="Basic and acidic residues" evidence="1">
    <location>
        <begin position="51"/>
        <end position="62"/>
    </location>
</feature>
<reference evidence="3" key="1">
    <citation type="submission" date="2020-01" db="EMBL/GenBank/DDBJ databases">
        <title>'Steroidobacter agaridevorans' sp. nov., agar-degrading bacteria isolated from rhizosphere soils.</title>
        <authorList>
            <person name="Ikenaga M."/>
            <person name="Kataoka M."/>
            <person name="Murouchi A."/>
            <person name="Katsuragi S."/>
            <person name="Sakai M."/>
        </authorList>
    </citation>
    <scope>NUCLEOTIDE SEQUENCE [LARGE SCALE GENOMIC DNA]</scope>
    <source>
        <strain evidence="3">YU21-B</strain>
    </source>
</reference>
<feature type="compositionally biased region" description="Basic residues" evidence="1">
    <location>
        <begin position="1"/>
        <end position="15"/>
    </location>
</feature>
<evidence type="ECO:0000313" key="3">
    <source>
        <dbReference type="Proteomes" id="UP000445000"/>
    </source>
</evidence>
<dbReference type="AlphaFoldDB" id="A0A829YN62"/>
<keyword evidence="3" id="KW-1185">Reference proteome</keyword>
<name>A0A829YN62_9GAMM</name>
<sequence length="62" mass="7066">MATHTKQSHSTRKTKTPGTMKEVLSANVRHQQRRAKATASPPEAQRSPHQRIKDADRKRKAH</sequence>
<proteinExistence type="predicted"/>
<evidence type="ECO:0000313" key="2">
    <source>
        <dbReference type="EMBL" id="GFE84272.1"/>
    </source>
</evidence>
<feature type="region of interest" description="Disordered" evidence="1">
    <location>
        <begin position="1"/>
        <end position="62"/>
    </location>
</feature>